<keyword evidence="2" id="KW-1185">Reference proteome</keyword>
<dbReference type="Proteomes" id="UP000610746">
    <property type="component" value="Unassembled WGS sequence"/>
</dbReference>
<protein>
    <submittedName>
        <fullName evidence="1">Uncharacterized protein</fullName>
    </submittedName>
</protein>
<evidence type="ECO:0000313" key="1">
    <source>
        <dbReference type="EMBL" id="NRS94066.1"/>
    </source>
</evidence>
<dbReference type="AlphaFoldDB" id="A0A8J8K9V5"/>
<dbReference type="RefSeq" id="WP_173780597.1">
    <property type="nucleotide sequence ID" value="NZ_JABSNO010000041.1"/>
</dbReference>
<sequence length="198" mass="23441">MKIKIIILFLLFQFVGCQKKIQPTSKHSEKKTEQSTPEINFINYPIDDFEGITSTKYNGIYRSFDFKYTNGETMFILSPKSGNEKWYSEQENKYKGKDVDAEIEKNLNQQSFKLLSNEFDVWVFHTPKENMKKTPKMDAPYTPLIPRKIFFYKYDSSKNNWSIVNTYSIENEKEEAKANEWQESNIVLNANNWTLFSN</sequence>
<accession>A0A8J8K9V5</accession>
<comment type="caution">
    <text evidence="1">The sequence shown here is derived from an EMBL/GenBank/DDBJ whole genome shotgun (WGS) entry which is preliminary data.</text>
</comment>
<dbReference type="EMBL" id="JABSNO010000041">
    <property type="protein sequence ID" value="NRS94066.1"/>
    <property type="molecule type" value="Genomic_DNA"/>
</dbReference>
<name>A0A8J8K9V5_9FLAO</name>
<proteinExistence type="predicted"/>
<evidence type="ECO:0000313" key="2">
    <source>
        <dbReference type="Proteomes" id="UP000610746"/>
    </source>
</evidence>
<gene>
    <name evidence="1" type="ORF">HNQ03_003166</name>
</gene>
<organism evidence="1 2">
    <name type="scientific">Frigoriflavimonas asaccharolytica</name>
    <dbReference type="NCBI Taxonomy" id="2735899"/>
    <lineage>
        <taxon>Bacteria</taxon>
        <taxon>Pseudomonadati</taxon>
        <taxon>Bacteroidota</taxon>
        <taxon>Flavobacteriia</taxon>
        <taxon>Flavobacteriales</taxon>
        <taxon>Weeksellaceae</taxon>
        <taxon>Frigoriflavimonas</taxon>
    </lineage>
</organism>
<reference evidence="1" key="1">
    <citation type="submission" date="2020-05" db="EMBL/GenBank/DDBJ databases">
        <title>Genomic Encyclopedia of Type Strains, Phase IV (KMG-V): Genome sequencing to study the core and pangenomes of soil and plant-associated prokaryotes.</title>
        <authorList>
            <person name="Whitman W."/>
        </authorList>
    </citation>
    <scope>NUCLEOTIDE SEQUENCE</scope>
    <source>
        <strain evidence="1">16F</strain>
    </source>
</reference>